<evidence type="ECO:0000256" key="1">
    <source>
        <dbReference type="SAM" id="Phobius"/>
    </source>
</evidence>
<dbReference type="PANTHER" id="PTHR35793">
    <property type="entry name" value="INNER MEMBRANE PROTEIN YJIG"/>
    <property type="match status" value="1"/>
</dbReference>
<protein>
    <submittedName>
        <fullName evidence="3">Putative membrane protein</fullName>
    </submittedName>
</protein>
<feature type="transmembrane region" description="Helical" evidence="1">
    <location>
        <begin position="263"/>
        <end position="281"/>
    </location>
</feature>
<keyword evidence="4" id="KW-1185">Reference proteome</keyword>
<feature type="transmembrane region" description="Helical" evidence="1">
    <location>
        <begin position="18"/>
        <end position="37"/>
    </location>
</feature>
<keyword evidence="1" id="KW-0472">Membrane</keyword>
<evidence type="ECO:0000313" key="4">
    <source>
        <dbReference type="Proteomes" id="UP000005744"/>
    </source>
</evidence>
<proteinExistence type="predicted"/>
<dbReference type="PANTHER" id="PTHR35793:SF2">
    <property type="entry name" value="INNER MEMBRANE PROTEIN YJIG"/>
    <property type="match status" value="1"/>
</dbReference>
<accession>I3CE75</accession>
<sequence length="312" mass="33231">MEEIAALILKSGKAGVELALFVLLPVMVVMLTIMRLLEAENILDRIVNWISPILHPLGIPGLGIFALIQTLFVSFAAPLATLTMMDRSGTSRRHIAATLAMVFTMAQANVTFPMATFGLHVGTTILISLLAGLFSAAMTYHVFARHLPNEIEPPEPNLNHPQAANVKGVLQVINRAGREAFEIAVASIPMLILALLFVNILQTVGVMGILETLLAPVFALINYPSNSVLLIITKYIAGGTAMMGVSVDALHQNAITVTELNRMAGLLISPFDVAGVAILISAGQRVASVLKPAAYGAIVGTVLKMLLHGLLY</sequence>
<evidence type="ECO:0000259" key="2">
    <source>
        <dbReference type="Pfam" id="PF07670"/>
    </source>
</evidence>
<feature type="transmembrane region" description="Helical" evidence="1">
    <location>
        <begin position="121"/>
        <end position="143"/>
    </location>
</feature>
<dbReference type="OrthoDB" id="1949361at2"/>
<dbReference type="AlphaFoldDB" id="I3CE75"/>
<feature type="transmembrane region" description="Helical" evidence="1">
    <location>
        <begin position="180"/>
        <end position="198"/>
    </location>
</feature>
<feature type="transmembrane region" description="Helical" evidence="1">
    <location>
        <begin position="228"/>
        <end position="251"/>
    </location>
</feature>
<dbReference type="STRING" id="395493.BegalDRAFT_1014"/>
<gene>
    <name evidence="3" type="ORF">BegalDRAFT_1014</name>
</gene>
<keyword evidence="1" id="KW-0812">Transmembrane</keyword>
<feature type="transmembrane region" description="Helical" evidence="1">
    <location>
        <begin position="57"/>
        <end position="82"/>
    </location>
</feature>
<dbReference type="EMBL" id="JH600070">
    <property type="protein sequence ID" value="EIJ41918.1"/>
    <property type="molecule type" value="Genomic_DNA"/>
</dbReference>
<name>I3CE75_9GAMM</name>
<keyword evidence="1" id="KW-1133">Transmembrane helix</keyword>
<dbReference type="HOGENOM" id="CLU_077921_0_0_6"/>
<organism evidence="3 4">
    <name type="scientific">Beggiatoa alba B18LD</name>
    <dbReference type="NCBI Taxonomy" id="395493"/>
    <lineage>
        <taxon>Bacteria</taxon>
        <taxon>Pseudomonadati</taxon>
        <taxon>Pseudomonadota</taxon>
        <taxon>Gammaproteobacteria</taxon>
        <taxon>Thiotrichales</taxon>
        <taxon>Thiotrichaceae</taxon>
        <taxon>Beggiatoa</taxon>
    </lineage>
</organism>
<feature type="domain" description="Nucleoside transporter/FeoB GTPase Gate" evidence="2">
    <location>
        <begin position="20"/>
        <end position="108"/>
    </location>
</feature>
<reference evidence="3 4" key="1">
    <citation type="submission" date="2011-11" db="EMBL/GenBank/DDBJ databases">
        <title>Improved High-Quality Draft sequence of Beggiatoa alba B18lD.</title>
        <authorList>
            <consortium name="US DOE Joint Genome Institute"/>
            <person name="Lucas S."/>
            <person name="Han J."/>
            <person name="Lapidus A."/>
            <person name="Cheng J.-F."/>
            <person name="Goodwin L."/>
            <person name="Pitluck S."/>
            <person name="Peters L."/>
            <person name="Mikhailova N."/>
            <person name="Held B."/>
            <person name="Detter J.C."/>
            <person name="Han C."/>
            <person name="Tapia R."/>
            <person name="Land M."/>
            <person name="Hauser L."/>
            <person name="Kyrpides N."/>
            <person name="Ivanova N."/>
            <person name="Pagani I."/>
            <person name="Samuel K."/>
            <person name="Teske A."/>
            <person name="Mueller J."/>
            <person name="Woyke T."/>
        </authorList>
    </citation>
    <scope>NUCLEOTIDE SEQUENCE [LARGE SCALE GENOMIC DNA]</scope>
    <source>
        <strain evidence="3 4">B18LD</strain>
    </source>
</reference>
<dbReference type="eggNOG" id="COG0370">
    <property type="taxonomic scope" value="Bacteria"/>
</dbReference>
<dbReference type="InterPro" id="IPR052549">
    <property type="entry name" value="SpmB"/>
</dbReference>
<dbReference type="InterPro" id="IPR011642">
    <property type="entry name" value="Gate_dom"/>
</dbReference>
<feature type="transmembrane region" description="Helical" evidence="1">
    <location>
        <begin position="94"/>
        <end position="115"/>
    </location>
</feature>
<feature type="transmembrane region" description="Helical" evidence="1">
    <location>
        <begin position="293"/>
        <end position="311"/>
    </location>
</feature>
<evidence type="ECO:0000313" key="3">
    <source>
        <dbReference type="EMBL" id="EIJ41918.1"/>
    </source>
</evidence>
<dbReference type="Proteomes" id="UP000005744">
    <property type="component" value="Unassembled WGS sequence"/>
</dbReference>
<dbReference type="GO" id="GO:0005886">
    <property type="term" value="C:plasma membrane"/>
    <property type="evidence" value="ECO:0007669"/>
    <property type="project" value="TreeGrafter"/>
</dbReference>
<dbReference type="RefSeq" id="WP_002684298.1">
    <property type="nucleotide sequence ID" value="NZ_JH600070.1"/>
</dbReference>
<dbReference type="Pfam" id="PF07670">
    <property type="entry name" value="Gate"/>
    <property type="match status" value="1"/>
</dbReference>